<evidence type="ECO:0000313" key="2">
    <source>
        <dbReference type="EMBL" id="RDX52634.1"/>
    </source>
</evidence>
<keyword evidence="3" id="KW-1185">Reference proteome</keyword>
<protein>
    <submittedName>
        <fullName evidence="2">Uncharacterized protein</fullName>
    </submittedName>
</protein>
<organism evidence="2 3">
    <name type="scientific">Lentinus brumalis</name>
    <dbReference type="NCBI Taxonomy" id="2498619"/>
    <lineage>
        <taxon>Eukaryota</taxon>
        <taxon>Fungi</taxon>
        <taxon>Dikarya</taxon>
        <taxon>Basidiomycota</taxon>
        <taxon>Agaricomycotina</taxon>
        <taxon>Agaricomycetes</taxon>
        <taxon>Polyporales</taxon>
        <taxon>Polyporaceae</taxon>
        <taxon>Lentinus</taxon>
    </lineage>
</organism>
<sequence length="276" mass="30018">MSGLEELFGICGACFLCCCCFEGLVQRNNFWCFMNCCNGSRYRVRGSRSGCCSCKRAMDDTEFERTVEELYGTNKPVDLAERSTHLVELQAVRSGDGSGEGTADRRSRAIDTQPRARPSMEARPRSRSRSRSSLPLPVGEGDREQAMLESQKGAKSRTREWVASHAQSASSGDVAPPPSAYNPSRAHRPHRSEPNAPSLRPSDSQSHRQRASDAGRDRDGGLDDDDARAPPRLDIPSSLQPGARLSTGPAQVPFDLGPAQQAPSRSGSRDDHGEGQ</sequence>
<accession>A0A371DJC2</accession>
<gene>
    <name evidence="2" type="ORF">OH76DRAFT_173583</name>
</gene>
<proteinExistence type="predicted"/>
<feature type="compositionally biased region" description="Basic and acidic residues" evidence="1">
    <location>
        <begin position="267"/>
        <end position="276"/>
    </location>
</feature>
<feature type="compositionally biased region" description="Basic and acidic residues" evidence="1">
    <location>
        <begin position="210"/>
        <end position="231"/>
    </location>
</feature>
<dbReference type="OrthoDB" id="2754945at2759"/>
<name>A0A371DJC2_9APHY</name>
<feature type="region of interest" description="Disordered" evidence="1">
    <location>
        <begin position="91"/>
        <end position="276"/>
    </location>
</feature>
<dbReference type="EMBL" id="KZ857390">
    <property type="protein sequence ID" value="RDX52634.1"/>
    <property type="molecule type" value="Genomic_DNA"/>
</dbReference>
<evidence type="ECO:0000313" key="3">
    <source>
        <dbReference type="Proteomes" id="UP000256964"/>
    </source>
</evidence>
<dbReference type="Proteomes" id="UP000256964">
    <property type="component" value="Unassembled WGS sequence"/>
</dbReference>
<reference evidence="2 3" key="1">
    <citation type="journal article" date="2018" name="Biotechnol. Biofuels">
        <title>Integrative visual omics of the white-rot fungus Polyporus brumalis exposes the biotechnological potential of its oxidative enzymes for delignifying raw plant biomass.</title>
        <authorList>
            <person name="Miyauchi S."/>
            <person name="Rancon A."/>
            <person name="Drula E."/>
            <person name="Hage H."/>
            <person name="Chaduli D."/>
            <person name="Favel A."/>
            <person name="Grisel S."/>
            <person name="Henrissat B."/>
            <person name="Herpoel-Gimbert I."/>
            <person name="Ruiz-Duenas F.J."/>
            <person name="Chevret D."/>
            <person name="Hainaut M."/>
            <person name="Lin J."/>
            <person name="Wang M."/>
            <person name="Pangilinan J."/>
            <person name="Lipzen A."/>
            <person name="Lesage-Meessen L."/>
            <person name="Navarro D."/>
            <person name="Riley R."/>
            <person name="Grigoriev I.V."/>
            <person name="Zhou S."/>
            <person name="Raouche S."/>
            <person name="Rosso M.N."/>
        </authorList>
    </citation>
    <scope>NUCLEOTIDE SEQUENCE [LARGE SCALE GENOMIC DNA]</scope>
    <source>
        <strain evidence="2 3">BRFM 1820</strain>
    </source>
</reference>
<evidence type="ECO:0000256" key="1">
    <source>
        <dbReference type="SAM" id="MobiDB-lite"/>
    </source>
</evidence>
<dbReference type="AlphaFoldDB" id="A0A371DJC2"/>